<feature type="transmembrane region" description="Helical" evidence="13">
    <location>
        <begin position="399"/>
        <end position="417"/>
    </location>
</feature>
<dbReference type="PANTHER" id="PTHR12145">
    <property type="entry name" value="MANNAN ENDO-1,6-ALPHA-MANNOSIDASE DCW1"/>
    <property type="match status" value="1"/>
</dbReference>
<organism evidence="14 15">
    <name type="scientific">Saccharomycodes ludwigii</name>
    <dbReference type="NCBI Taxonomy" id="36035"/>
    <lineage>
        <taxon>Eukaryota</taxon>
        <taxon>Fungi</taxon>
        <taxon>Dikarya</taxon>
        <taxon>Ascomycota</taxon>
        <taxon>Saccharomycotina</taxon>
        <taxon>Saccharomycetes</taxon>
        <taxon>Saccharomycodales</taxon>
        <taxon>Saccharomycodaceae</taxon>
        <taxon>Saccharomycodes</taxon>
    </lineage>
</organism>
<dbReference type="SUPFAM" id="SSF48208">
    <property type="entry name" value="Six-hairpin glycosidases"/>
    <property type="match status" value="1"/>
</dbReference>
<keyword evidence="8" id="KW-0325">Glycoprotein</keyword>
<gene>
    <name evidence="14" type="ORF">SCODWIG_01301</name>
</gene>
<accession>A0A376B5Z6</accession>
<evidence type="ECO:0000256" key="2">
    <source>
        <dbReference type="ARBA" id="ARBA00004308"/>
    </source>
</evidence>
<name>A0A376B5Z6_9ASCO</name>
<evidence type="ECO:0000256" key="1">
    <source>
        <dbReference type="ARBA" id="ARBA00001452"/>
    </source>
</evidence>
<dbReference type="PIRSF" id="PIRSF016302">
    <property type="entry name" value="Man_a_manosd"/>
    <property type="match status" value="1"/>
</dbReference>
<evidence type="ECO:0000256" key="9">
    <source>
        <dbReference type="ARBA" id="ARBA00023295"/>
    </source>
</evidence>
<evidence type="ECO:0000256" key="6">
    <source>
        <dbReference type="ARBA" id="ARBA00022801"/>
    </source>
</evidence>
<comment type="subcellular location">
    <subcellularLocation>
        <location evidence="2">Endomembrane system</location>
    </subcellularLocation>
</comment>
<dbReference type="Gene3D" id="1.50.10.20">
    <property type="match status" value="1"/>
</dbReference>
<dbReference type="InterPro" id="IPR014480">
    <property type="entry name" value="Mannan-1_6-alpha_mannosidase"/>
</dbReference>
<dbReference type="GO" id="GO:0071555">
    <property type="term" value="P:cell wall organization"/>
    <property type="evidence" value="ECO:0007669"/>
    <property type="project" value="UniProtKB-KW"/>
</dbReference>
<evidence type="ECO:0000256" key="11">
    <source>
        <dbReference type="ARBA" id="ARBA00054068"/>
    </source>
</evidence>
<dbReference type="FunFam" id="1.50.10.20:FF:000006">
    <property type="entry name" value="Mannan endo-1,6-alpha-mannosidase"/>
    <property type="match status" value="1"/>
</dbReference>
<dbReference type="AlphaFoldDB" id="A0A376B5Z6"/>
<dbReference type="InterPro" id="IPR005198">
    <property type="entry name" value="Glyco_hydro_76"/>
</dbReference>
<keyword evidence="13" id="KW-1133">Transmembrane helix</keyword>
<dbReference type="GO" id="GO:0007117">
    <property type="term" value="P:budding cell bud growth"/>
    <property type="evidence" value="ECO:0007669"/>
    <property type="project" value="TreeGrafter"/>
</dbReference>
<keyword evidence="15" id="KW-1185">Reference proteome</keyword>
<reference evidence="15" key="1">
    <citation type="submission" date="2018-06" db="EMBL/GenBank/DDBJ databases">
        <authorList>
            <person name="Guldener U."/>
        </authorList>
    </citation>
    <scope>NUCLEOTIDE SEQUENCE [LARGE SCALE GENOMIC DNA]</scope>
    <source>
        <strain evidence="15">UTAD17</strain>
    </source>
</reference>
<evidence type="ECO:0000313" key="15">
    <source>
        <dbReference type="Proteomes" id="UP000262825"/>
    </source>
</evidence>
<evidence type="ECO:0000256" key="5">
    <source>
        <dbReference type="ARBA" id="ARBA00022729"/>
    </source>
</evidence>
<evidence type="ECO:0000256" key="10">
    <source>
        <dbReference type="ARBA" id="ARBA00023316"/>
    </source>
</evidence>
<evidence type="ECO:0000256" key="12">
    <source>
        <dbReference type="PIRNR" id="PIRNR016302"/>
    </source>
</evidence>
<dbReference type="VEuPathDB" id="FungiDB:SCODWIG_01301"/>
<protein>
    <recommendedName>
        <fullName evidence="4 12">Mannan endo-1,6-alpha-mannosidase</fullName>
        <ecNumber evidence="4 12">3.2.1.101</ecNumber>
    </recommendedName>
</protein>
<evidence type="ECO:0000256" key="13">
    <source>
        <dbReference type="SAM" id="Phobius"/>
    </source>
</evidence>
<keyword evidence="9 12" id="KW-0326">Glycosidase</keyword>
<evidence type="ECO:0000256" key="4">
    <source>
        <dbReference type="ARBA" id="ARBA00012350"/>
    </source>
</evidence>
<dbReference type="GO" id="GO:0016052">
    <property type="term" value="P:carbohydrate catabolic process"/>
    <property type="evidence" value="ECO:0007669"/>
    <property type="project" value="InterPro"/>
</dbReference>
<evidence type="ECO:0000256" key="7">
    <source>
        <dbReference type="ARBA" id="ARBA00023136"/>
    </source>
</evidence>
<dbReference type="Pfam" id="PF03663">
    <property type="entry name" value="Glyco_hydro_76"/>
    <property type="match status" value="1"/>
</dbReference>
<evidence type="ECO:0000256" key="8">
    <source>
        <dbReference type="ARBA" id="ARBA00023180"/>
    </source>
</evidence>
<comment type="catalytic activity">
    <reaction evidence="1 12">
        <text>Random hydrolysis of (1-&gt;6)-alpha-D-mannosidic linkages in unbranched (1-&gt;6)-mannans.</text>
        <dbReference type="EC" id="3.2.1.101"/>
    </reaction>
</comment>
<dbReference type="EMBL" id="UFAJ01000158">
    <property type="protein sequence ID" value="SSD59540.1"/>
    <property type="molecule type" value="Genomic_DNA"/>
</dbReference>
<dbReference type="EC" id="3.2.1.101" evidence="4 12"/>
<sequence>MLNYYLGIRSGGTIGMFQPPYYWWEAGEAFGGMIENAYLCENYTFKTLIEQAIVYQSGDKYDFMTQNESKVEGNDDQGIWAITLMTAVERNFTTPSNFTHSLSQPVPSYENFTAVPDFLTMAENVYNLMGSRWDNSTCNGGLSWQIFNWNNGRDYKNTVSTGCLFNLAARLGRYTGNATYLEEAEYIWDWLETTGFIQLNESVPAVYDGASTESNCTDITKLQWSYNMGIVLGGAAYMYNATNGSRIGEVWKTRIEYLLEGAVTIFFKNNIMYESACQPYKTCNNDQRSFKSLFSRMLGYTSILAPFTAQTINKLIQKSAIAAAASCNGGYDKHTCGLNWFNGTNDGYYGLGEQMSALDVIQMLLIDTRPGPLTADGYTVDIEDGLEYLNSSGANANHVTYLGLILSTFISVFIIFFS</sequence>
<comment type="similarity">
    <text evidence="3 12">Belongs to the glycosyl hydrolase 76 family.</text>
</comment>
<keyword evidence="10" id="KW-0961">Cell wall biogenesis/degradation</keyword>
<proteinExistence type="inferred from homology"/>
<keyword evidence="13" id="KW-0812">Transmembrane</keyword>
<dbReference type="PANTHER" id="PTHR12145:SF21">
    <property type="entry name" value="MANNAN ENDO-1,6-ALPHA-MANNOSIDASE DFG5"/>
    <property type="match status" value="1"/>
</dbReference>
<dbReference type="GO" id="GO:0008496">
    <property type="term" value="F:mannan endo-1,6-alpha-mannosidase activity"/>
    <property type="evidence" value="ECO:0007669"/>
    <property type="project" value="UniProtKB-UniRule"/>
</dbReference>
<dbReference type="GO" id="GO:0012505">
    <property type="term" value="C:endomembrane system"/>
    <property type="evidence" value="ECO:0007669"/>
    <property type="project" value="UniProtKB-SubCell"/>
</dbReference>
<comment type="function">
    <text evidence="11">Required for normal synthesis of the cell wall.</text>
</comment>
<keyword evidence="5" id="KW-0732">Signal</keyword>
<dbReference type="Proteomes" id="UP000262825">
    <property type="component" value="Unassembled WGS sequence"/>
</dbReference>
<dbReference type="GO" id="GO:0009272">
    <property type="term" value="P:fungal-type cell wall biogenesis"/>
    <property type="evidence" value="ECO:0007669"/>
    <property type="project" value="TreeGrafter"/>
</dbReference>
<keyword evidence="6 12" id="KW-0378">Hydrolase</keyword>
<evidence type="ECO:0000313" key="14">
    <source>
        <dbReference type="EMBL" id="SSD59540.1"/>
    </source>
</evidence>
<dbReference type="InterPro" id="IPR008928">
    <property type="entry name" value="6-hairpin_glycosidase_sf"/>
</dbReference>
<evidence type="ECO:0000256" key="3">
    <source>
        <dbReference type="ARBA" id="ARBA00009699"/>
    </source>
</evidence>
<keyword evidence="7 13" id="KW-0472">Membrane</keyword>